<sequence length="167" mass="19289">MCSISDLKCKGVGAPLQVRIIHRWKNDIRRYDTWYLAIDRFGDAIQILGQRSSQAYIESVFKLFDCYTISEYSCPELDRHQKVLENDFYIEVGLISVIKPLPNTMTIPKHWFWFVTKCHLMELGEKPPYYPVPTKFNRDLLIPLHAITIVAVTNLKPSTTAGMALPI</sequence>
<dbReference type="Proteomes" id="UP001157418">
    <property type="component" value="Unassembled WGS sequence"/>
</dbReference>
<dbReference type="PANTHER" id="PTHR48463">
    <property type="entry name" value="DUF223 DOMAIN-CONTAINING PROTEIN"/>
    <property type="match status" value="1"/>
</dbReference>
<keyword evidence="2" id="KW-1185">Reference proteome</keyword>
<gene>
    <name evidence="1" type="ORF">LVIROSA_LOCUS39478</name>
</gene>
<evidence type="ECO:0000313" key="2">
    <source>
        <dbReference type="Proteomes" id="UP001157418"/>
    </source>
</evidence>
<comment type="caution">
    <text evidence="1">The sequence shown here is derived from an EMBL/GenBank/DDBJ whole genome shotgun (WGS) entry which is preliminary data.</text>
</comment>
<name>A0AAU9PVP2_9ASTR</name>
<accession>A0AAU9PVP2</accession>
<organism evidence="1 2">
    <name type="scientific">Lactuca virosa</name>
    <dbReference type="NCBI Taxonomy" id="75947"/>
    <lineage>
        <taxon>Eukaryota</taxon>
        <taxon>Viridiplantae</taxon>
        <taxon>Streptophyta</taxon>
        <taxon>Embryophyta</taxon>
        <taxon>Tracheophyta</taxon>
        <taxon>Spermatophyta</taxon>
        <taxon>Magnoliopsida</taxon>
        <taxon>eudicotyledons</taxon>
        <taxon>Gunneridae</taxon>
        <taxon>Pentapetalae</taxon>
        <taxon>asterids</taxon>
        <taxon>campanulids</taxon>
        <taxon>Asterales</taxon>
        <taxon>Asteraceae</taxon>
        <taxon>Cichorioideae</taxon>
        <taxon>Cichorieae</taxon>
        <taxon>Lactucinae</taxon>
        <taxon>Lactuca</taxon>
    </lineage>
</organism>
<evidence type="ECO:0000313" key="1">
    <source>
        <dbReference type="EMBL" id="CAH1454289.1"/>
    </source>
</evidence>
<reference evidence="1 2" key="1">
    <citation type="submission" date="2022-01" db="EMBL/GenBank/DDBJ databases">
        <authorList>
            <person name="Xiong W."/>
            <person name="Schranz E."/>
        </authorList>
    </citation>
    <scope>NUCLEOTIDE SEQUENCE [LARGE SCALE GENOMIC DNA]</scope>
</reference>
<dbReference type="AlphaFoldDB" id="A0AAU9PVP2"/>
<dbReference type="EMBL" id="CAKMRJ010005745">
    <property type="protein sequence ID" value="CAH1454289.1"/>
    <property type="molecule type" value="Genomic_DNA"/>
</dbReference>
<dbReference type="PANTHER" id="PTHR48463:SF1">
    <property type="entry name" value="DUF223 DOMAIN-CONTAINING PROTEIN"/>
    <property type="match status" value="1"/>
</dbReference>
<proteinExistence type="predicted"/>
<protein>
    <submittedName>
        <fullName evidence="1">Uncharacterized protein</fullName>
    </submittedName>
</protein>